<protein>
    <submittedName>
        <fullName evidence="2">Ribosomal protein S18 acetylase RimI-like enzyme</fullName>
    </submittedName>
</protein>
<dbReference type="CDD" id="cd04301">
    <property type="entry name" value="NAT_SF"/>
    <property type="match status" value="1"/>
</dbReference>
<dbReference type="InterPro" id="IPR000182">
    <property type="entry name" value="GNAT_dom"/>
</dbReference>
<dbReference type="RefSeq" id="WP_204542833.1">
    <property type="nucleotide sequence ID" value="NZ_JAFBFI010000008.1"/>
</dbReference>
<name>A0ABS2QIW1_9BACI</name>
<reference evidence="2 3" key="1">
    <citation type="submission" date="2021-01" db="EMBL/GenBank/DDBJ databases">
        <title>Genomic Encyclopedia of Type Strains, Phase IV (KMG-IV): sequencing the most valuable type-strain genomes for metagenomic binning, comparative biology and taxonomic classification.</title>
        <authorList>
            <person name="Goeker M."/>
        </authorList>
    </citation>
    <scope>NUCLEOTIDE SEQUENCE [LARGE SCALE GENOMIC DNA]</scope>
    <source>
        <strain evidence="2 3">DSM 105482</strain>
    </source>
</reference>
<dbReference type="Gene3D" id="3.40.630.30">
    <property type="match status" value="1"/>
</dbReference>
<dbReference type="InterPro" id="IPR016181">
    <property type="entry name" value="Acyl_CoA_acyltransferase"/>
</dbReference>
<comment type="caution">
    <text evidence="2">The sequence shown here is derived from an EMBL/GenBank/DDBJ whole genome shotgun (WGS) entry which is preliminary data.</text>
</comment>
<evidence type="ECO:0000313" key="3">
    <source>
        <dbReference type="Proteomes" id="UP000823486"/>
    </source>
</evidence>
<dbReference type="EMBL" id="JAFBFI010000008">
    <property type="protein sequence ID" value="MBM7692744.1"/>
    <property type="molecule type" value="Genomic_DNA"/>
</dbReference>
<dbReference type="Pfam" id="PF00583">
    <property type="entry name" value="Acetyltransf_1"/>
    <property type="match status" value="1"/>
</dbReference>
<sequence>MLIRPAKKQESHHAAILIHAAIKDIAEALTGEKEPSKIVKDLECFYQQEMNRLSYHNCVAAEIDGNLAGILIHYHGSYAEKIDQPISDHLRKKGKSVPIDKEAKDTNFYIDTLSVEPKYQGKGVGTELIRASVLEASSYGYPRISLNVEKENHPAYKLYSRLGFKIEDEILINGHSYDYLVKKNRTGVLKG</sequence>
<dbReference type="Proteomes" id="UP000823486">
    <property type="component" value="Unassembled WGS sequence"/>
</dbReference>
<dbReference type="PROSITE" id="PS51186">
    <property type="entry name" value="GNAT"/>
    <property type="match status" value="1"/>
</dbReference>
<evidence type="ECO:0000313" key="2">
    <source>
        <dbReference type="EMBL" id="MBM7692744.1"/>
    </source>
</evidence>
<proteinExistence type="predicted"/>
<keyword evidence="3" id="KW-1185">Reference proteome</keyword>
<dbReference type="InterPro" id="IPR050276">
    <property type="entry name" value="MshD_Acetyltransferase"/>
</dbReference>
<evidence type="ECO:0000259" key="1">
    <source>
        <dbReference type="PROSITE" id="PS51186"/>
    </source>
</evidence>
<accession>A0ABS2QIW1</accession>
<organism evidence="2 3">
    <name type="scientific">Peribacillus deserti</name>
    <dbReference type="NCBI Taxonomy" id="673318"/>
    <lineage>
        <taxon>Bacteria</taxon>
        <taxon>Bacillati</taxon>
        <taxon>Bacillota</taxon>
        <taxon>Bacilli</taxon>
        <taxon>Bacillales</taxon>
        <taxon>Bacillaceae</taxon>
        <taxon>Peribacillus</taxon>
    </lineage>
</organism>
<dbReference type="PANTHER" id="PTHR43617">
    <property type="entry name" value="L-AMINO ACID N-ACETYLTRANSFERASE"/>
    <property type="match status" value="1"/>
</dbReference>
<dbReference type="SUPFAM" id="SSF55729">
    <property type="entry name" value="Acyl-CoA N-acyltransferases (Nat)"/>
    <property type="match status" value="1"/>
</dbReference>
<gene>
    <name evidence="2" type="ORF">JOC77_002175</name>
</gene>
<feature type="domain" description="N-acetyltransferase" evidence="1">
    <location>
        <begin position="16"/>
        <end position="186"/>
    </location>
</feature>